<protein>
    <submittedName>
        <fullName evidence="1">Uncharacterized protein</fullName>
    </submittedName>
</protein>
<accession>A0ACC2S422</accession>
<sequence length="421" mass="49100">MENGSVFLLALAVIIIAWLFSFESFLLRKVILFHLVKYLLVCFVSRFFVKRILFLRLLLPLAIGFAIYDTLSWSHILNQIPEVKGRFFIAANLFNSENILPYFTRELDLFIRYVGEKNVFVSIVEDHSTDSTPILLQDWASRLRKAGVSNQIITDFSVPEKKKVDRIHRMAFLRNAALQPFFDPHSGFSKNARSGDKVIFINDILFFKEDLLVLADTAKETDSAACSVDFGQHGLYDIWVTRDSQGRDLEHLYPHFISLEDQALWSRKLPVPVFSCWNGVVVMDAHLLTYFTNHLLVNQPFKSIPSFKTTHPSLPNLPLSTPGIRFRDSNMNECYSSECFLVWLDLRRDNKKISLYIHPKVIVTYSLHNYLVWKEFHSWKALKYLSTQILKQWRIVYQVTPHKDQHIYHCISPLKHQEIQS</sequence>
<name>A0ACC2S422_9FUNG</name>
<gene>
    <name evidence="1" type="ORF">DSO57_1026093</name>
</gene>
<keyword evidence="2" id="KW-1185">Reference proteome</keyword>
<dbReference type="EMBL" id="QTSX02005830">
    <property type="protein sequence ID" value="KAJ9057064.1"/>
    <property type="molecule type" value="Genomic_DNA"/>
</dbReference>
<evidence type="ECO:0000313" key="2">
    <source>
        <dbReference type="Proteomes" id="UP001165960"/>
    </source>
</evidence>
<comment type="caution">
    <text evidence="1">The sequence shown here is derived from an EMBL/GenBank/DDBJ whole genome shotgun (WGS) entry which is preliminary data.</text>
</comment>
<proteinExistence type="predicted"/>
<organism evidence="1 2">
    <name type="scientific">Entomophthora muscae</name>
    <dbReference type="NCBI Taxonomy" id="34485"/>
    <lineage>
        <taxon>Eukaryota</taxon>
        <taxon>Fungi</taxon>
        <taxon>Fungi incertae sedis</taxon>
        <taxon>Zoopagomycota</taxon>
        <taxon>Entomophthoromycotina</taxon>
        <taxon>Entomophthoromycetes</taxon>
        <taxon>Entomophthorales</taxon>
        <taxon>Entomophthoraceae</taxon>
        <taxon>Entomophthora</taxon>
    </lineage>
</organism>
<evidence type="ECO:0000313" key="1">
    <source>
        <dbReference type="EMBL" id="KAJ9057064.1"/>
    </source>
</evidence>
<reference evidence="1" key="1">
    <citation type="submission" date="2022-04" db="EMBL/GenBank/DDBJ databases">
        <title>Genome of the entomopathogenic fungus Entomophthora muscae.</title>
        <authorList>
            <person name="Elya C."/>
            <person name="Lovett B.R."/>
            <person name="Lee E."/>
            <person name="Macias A.M."/>
            <person name="Hajek A.E."/>
            <person name="De Bivort B.L."/>
            <person name="Kasson M.T."/>
            <person name="De Fine Licht H.H."/>
            <person name="Stajich J.E."/>
        </authorList>
    </citation>
    <scope>NUCLEOTIDE SEQUENCE</scope>
    <source>
        <strain evidence="1">Berkeley</strain>
    </source>
</reference>
<dbReference type="Proteomes" id="UP001165960">
    <property type="component" value="Unassembled WGS sequence"/>
</dbReference>